<comment type="caution">
    <text evidence="7">The sequence shown here is derived from an EMBL/GenBank/DDBJ whole genome shotgun (WGS) entry which is preliminary data.</text>
</comment>
<comment type="cofactor">
    <cofactor evidence="1">
        <name>Mo-molybdopterin</name>
        <dbReference type="ChEBI" id="CHEBI:71302"/>
    </cofactor>
</comment>
<name>A0A2T0U2Y9_9SPHI</name>
<evidence type="ECO:0000259" key="6">
    <source>
        <dbReference type="Pfam" id="PF03404"/>
    </source>
</evidence>
<dbReference type="GO" id="GO:0043546">
    <property type="term" value="F:molybdopterin cofactor binding"/>
    <property type="evidence" value="ECO:0007669"/>
    <property type="project" value="TreeGrafter"/>
</dbReference>
<dbReference type="InterPro" id="IPR005066">
    <property type="entry name" value="MoCF_OxRdtse_dimer"/>
</dbReference>
<evidence type="ECO:0000313" key="7">
    <source>
        <dbReference type="EMBL" id="PRY52269.1"/>
    </source>
</evidence>
<keyword evidence="4" id="KW-0560">Oxidoreductase</keyword>
<dbReference type="Gene3D" id="2.60.40.650">
    <property type="match status" value="1"/>
</dbReference>
<keyword evidence="3" id="KW-0479">Metal-binding</keyword>
<accession>A0A2T0U2Y9</accession>
<dbReference type="GO" id="GO:0030151">
    <property type="term" value="F:molybdenum ion binding"/>
    <property type="evidence" value="ECO:0007669"/>
    <property type="project" value="InterPro"/>
</dbReference>
<dbReference type="GO" id="GO:0008482">
    <property type="term" value="F:sulfite oxidase activity"/>
    <property type="evidence" value="ECO:0007669"/>
    <property type="project" value="TreeGrafter"/>
</dbReference>
<reference evidence="7 8" key="1">
    <citation type="submission" date="2018-03" db="EMBL/GenBank/DDBJ databases">
        <title>Genomic Encyclopedia of Type Strains, Phase III (KMG-III): the genomes of soil and plant-associated and newly described type strains.</title>
        <authorList>
            <person name="Whitman W."/>
        </authorList>
    </citation>
    <scope>NUCLEOTIDE SEQUENCE [LARGE SCALE GENOMIC DNA]</scope>
    <source>
        <strain evidence="7 8">CGMCC 1.9313</strain>
    </source>
</reference>
<dbReference type="RefSeq" id="WP_219905012.1">
    <property type="nucleotide sequence ID" value="NZ_PVTH01000006.1"/>
</dbReference>
<proteinExistence type="predicted"/>
<dbReference type="InterPro" id="IPR000572">
    <property type="entry name" value="OxRdtase_Mopterin-bd_dom"/>
</dbReference>
<dbReference type="EMBL" id="PVTH01000006">
    <property type="protein sequence ID" value="PRY52269.1"/>
    <property type="molecule type" value="Genomic_DNA"/>
</dbReference>
<evidence type="ECO:0000256" key="4">
    <source>
        <dbReference type="ARBA" id="ARBA00023002"/>
    </source>
</evidence>
<protein>
    <submittedName>
        <fullName evidence="7">Sulfane dehydrogenase subunit SoxC</fullName>
    </submittedName>
</protein>
<evidence type="ECO:0000256" key="2">
    <source>
        <dbReference type="ARBA" id="ARBA00022505"/>
    </source>
</evidence>
<dbReference type="InterPro" id="IPR014756">
    <property type="entry name" value="Ig_E-set"/>
</dbReference>
<evidence type="ECO:0000313" key="8">
    <source>
        <dbReference type="Proteomes" id="UP000238034"/>
    </source>
</evidence>
<gene>
    <name evidence="7" type="ORF">B0I27_10628</name>
</gene>
<dbReference type="AlphaFoldDB" id="A0A2T0U2Y9"/>
<dbReference type="GO" id="GO:0020037">
    <property type="term" value="F:heme binding"/>
    <property type="evidence" value="ECO:0007669"/>
    <property type="project" value="TreeGrafter"/>
</dbReference>
<feature type="domain" description="Oxidoreductase molybdopterin-binding" evidence="5">
    <location>
        <begin position="106"/>
        <end position="264"/>
    </location>
</feature>
<keyword evidence="2" id="KW-0500">Molybdenum</keyword>
<dbReference type="GO" id="GO:0006790">
    <property type="term" value="P:sulfur compound metabolic process"/>
    <property type="evidence" value="ECO:0007669"/>
    <property type="project" value="TreeGrafter"/>
</dbReference>
<evidence type="ECO:0000259" key="5">
    <source>
        <dbReference type="Pfam" id="PF00174"/>
    </source>
</evidence>
<dbReference type="Proteomes" id="UP000238034">
    <property type="component" value="Unassembled WGS sequence"/>
</dbReference>
<dbReference type="PANTHER" id="PTHR19372">
    <property type="entry name" value="SULFITE REDUCTASE"/>
    <property type="match status" value="1"/>
</dbReference>
<dbReference type="SUPFAM" id="SSF81296">
    <property type="entry name" value="E set domains"/>
    <property type="match status" value="1"/>
</dbReference>
<feature type="domain" description="Moybdenum cofactor oxidoreductase dimerisation" evidence="6">
    <location>
        <begin position="286"/>
        <end position="398"/>
    </location>
</feature>
<dbReference type="Pfam" id="PF03404">
    <property type="entry name" value="Mo-co_dimer"/>
    <property type="match status" value="1"/>
</dbReference>
<dbReference type="SUPFAM" id="SSF56524">
    <property type="entry name" value="Oxidoreductase molybdopterin-binding domain"/>
    <property type="match status" value="1"/>
</dbReference>
<dbReference type="InterPro" id="IPR036374">
    <property type="entry name" value="OxRdtase_Mopterin-bd_sf"/>
</dbReference>
<dbReference type="Pfam" id="PF00174">
    <property type="entry name" value="Oxidored_molyb"/>
    <property type="match status" value="1"/>
</dbReference>
<dbReference type="InterPro" id="IPR008335">
    <property type="entry name" value="Mopterin_OxRdtase_euk"/>
</dbReference>
<organism evidence="7 8">
    <name type="scientific">Arcticibacter pallidicorallinus</name>
    <dbReference type="NCBI Taxonomy" id="1259464"/>
    <lineage>
        <taxon>Bacteria</taxon>
        <taxon>Pseudomonadati</taxon>
        <taxon>Bacteroidota</taxon>
        <taxon>Sphingobacteriia</taxon>
        <taxon>Sphingobacteriales</taxon>
        <taxon>Sphingobacteriaceae</taxon>
        <taxon>Arcticibacter</taxon>
    </lineage>
</organism>
<dbReference type="Gene3D" id="3.90.420.10">
    <property type="entry name" value="Oxidoreductase, molybdopterin-binding domain"/>
    <property type="match status" value="1"/>
</dbReference>
<evidence type="ECO:0000256" key="3">
    <source>
        <dbReference type="ARBA" id="ARBA00022723"/>
    </source>
</evidence>
<dbReference type="PANTHER" id="PTHR19372:SF7">
    <property type="entry name" value="SULFITE OXIDASE, MITOCHONDRIAL"/>
    <property type="match status" value="1"/>
</dbReference>
<sequence length="416" mass="46116">MGKINMENPGSGGRMSRRKLLLGGAATAAVVLVKSTFGKMVQTSLPESSLLLADPTKVPGPFPGEIGTRSEFESLAKKATLTSSRTPLQSLYGTITPSDLHFERHHAGVPVMDPEKYELLIHGMVDKAMVFSLNDLKRFPSVTRIAFLECSGNFRTGKVEMSPQDICGLTSQSEWTGVMLSTLLREAGLQSGASWLLAEGSDAAVMTRSIPMRKALDDAMIVYAQNGEAIRPEQGYPARLFLPGWEGNTSIKWIRRIEVGDQPYMTREETSKYTEEVKDGKIRQFSFDMDARSIITFPAFPQQIERGWVEIRGIAWSGRGRIVKVEVSTDAGKSWDAAGLTGPVLDKAHTQFKLLWHWKGQETEILSRATDETGYLQPTMHQLIAARGESMGGYHLNPITAWYVKKDGQVLHRPER</sequence>
<dbReference type="NCBIfam" id="TIGR04555">
    <property type="entry name" value="sulfite_DH_soxC"/>
    <property type="match status" value="1"/>
</dbReference>
<dbReference type="PRINTS" id="PR00407">
    <property type="entry name" value="EUMOPTERIN"/>
</dbReference>
<evidence type="ECO:0000256" key="1">
    <source>
        <dbReference type="ARBA" id="ARBA00001924"/>
    </source>
</evidence>
<keyword evidence="8" id="KW-1185">Reference proteome</keyword>
<dbReference type="InterPro" id="IPR030835">
    <property type="entry name" value="Sulfite_DH_SoxC"/>
</dbReference>